<accession>A0A9D4W317</accession>
<dbReference type="Gramene" id="Psat06G0096900-T1">
    <property type="protein sequence ID" value="KAI5394083.1"/>
    <property type="gene ID" value="KIW84_060969"/>
</dbReference>
<sequence>MELILKELAWVVSFTERGRRWNEGPLKKRAWKKEDILGLSDIEEYDSDELPHEYGSEDDGILKDDFVTFKLPKRMEDYKWEVGTYFATRDEFKEEIRAYAIHSGRNLKFKKNERKKRG</sequence>
<protein>
    <submittedName>
        <fullName evidence="1">Uncharacterized protein</fullName>
    </submittedName>
</protein>
<evidence type="ECO:0000313" key="1">
    <source>
        <dbReference type="EMBL" id="KAI5394083.1"/>
    </source>
</evidence>
<dbReference type="EMBL" id="JAMSHJ010000006">
    <property type="protein sequence ID" value="KAI5394083.1"/>
    <property type="molecule type" value="Genomic_DNA"/>
</dbReference>
<gene>
    <name evidence="1" type="ORF">KIW84_060969</name>
</gene>
<dbReference type="Proteomes" id="UP001058974">
    <property type="component" value="Chromosome 6"/>
</dbReference>
<name>A0A9D4W317_PEA</name>
<evidence type="ECO:0000313" key="2">
    <source>
        <dbReference type="Proteomes" id="UP001058974"/>
    </source>
</evidence>
<comment type="caution">
    <text evidence="1">The sequence shown here is derived from an EMBL/GenBank/DDBJ whole genome shotgun (WGS) entry which is preliminary data.</text>
</comment>
<reference evidence="1 2" key="1">
    <citation type="journal article" date="2022" name="Nat. Genet.">
        <title>Improved pea reference genome and pan-genome highlight genomic features and evolutionary characteristics.</title>
        <authorList>
            <person name="Yang T."/>
            <person name="Liu R."/>
            <person name="Luo Y."/>
            <person name="Hu S."/>
            <person name="Wang D."/>
            <person name="Wang C."/>
            <person name="Pandey M.K."/>
            <person name="Ge S."/>
            <person name="Xu Q."/>
            <person name="Li N."/>
            <person name="Li G."/>
            <person name="Huang Y."/>
            <person name="Saxena R.K."/>
            <person name="Ji Y."/>
            <person name="Li M."/>
            <person name="Yan X."/>
            <person name="He Y."/>
            <person name="Liu Y."/>
            <person name="Wang X."/>
            <person name="Xiang C."/>
            <person name="Varshney R.K."/>
            <person name="Ding H."/>
            <person name="Gao S."/>
            <person name="Zong X."/>
        </authorList>
    </citation>
    <scope>NUCLEOTIDE SEQUENCE [LARGE SCALE GENOMIC DNA]</scope>
    <source>
        <strain evidence="1 2">cv. Zhongwan 6</strain>
    </source>
</reference>
<organism evidence="1 2">
    <name type="scientific">Pisum sativum</name>
    <name type="common">Garden pea</name>
    <name type="synonym">Lathyrus oleraceus</name>
    <dbReference type="NCBI Taxonomy" id="3888"/>
    <lineage>
        <taxon>Eukaryota</taxon>
        <taxon>Viridiplantae</taxon>
        <taxon>Streptophyta</taxon>
        <taxon>Embryophyta</taxon>
        <taxon>Tracheophyta</taxon>
        <taxon>Spermatophyta</taxon>
        <taxon>Magnoliopsida</taxon>
        <taxon>eudicotyledons</taxon>
        <taxon>Gunneridae</taxon>
        <taxon>Pentapetalae</taxon>
        <taxon>rosids</taxon>
        <taxon>fabids</taxon>
        <taxon>Fabales</taxon>
        <taxon>Fabaceae</taxon>
        <taxon>Papilionoideae</taxon>
        <taxon>50 kb inversion clade</taxon>
        <taxon>NPAAA clade</taxon>
        <taxon>Hologalegina</taxon>
        <taxon>IRL clade</taxon>
        <taxon>Fabeae</taxon>
        <taxon>Lathyrus</taxon>
    </lineage>
</organism>
<keyword evidence="2" id="KW-1185">Reference proteome</keyword>
<proteinExistence type="predicted"/>
<dbReference type="AlphaFoldDB" id="A0A9D4W317"/>